<evidence type="ECO:0000313" key="2">
    <source>
        <dbReference type="Proteomes" id="UP000321301"/>
    </source>
</evidence>
<sequence>MQWHFNLIIWNESGKNAHWRNRKNKDQPFFAVLNFTGTHESATNLKAKHLDVVEAKPEDQLIKSGAVRLPTYFPNTEIVNEL</sequence>
<dbReference type="EMBL" id="BJYV01000002">
    <property type="protein sequence ID" value="GEO20322.1"/>
    <property type="molecule type" value="Genomic_DNA"/>
</dbReference>
<dbReference type="RefSeq" id="WP_020890300.1">
    <property type="nucleotide sequence ID" value="NZ_BJYV01000002.1"/>
</dbReference>
<reference evidence="1 2" key="1">
    <citation type="submission" date="2019-07" db="EMBL/GenBank/DDBJ databases">
        <title>Whole genome shotgun sequence of Cyclobacterium qasimii NBRC 106168.</title>
        <authorList>
            <person name="Hosoyama A."/>
            <person name="Uohara A."/>
            <person name="Ohji S."/>
            <person name="Ichikawa N."/>
        </authorList>
    </citation>
    <scope>NUCLEOTIDE SEQUENCE [LARGE SCALE GENOMIC DNA]</scope>
    <source>
        <strain evidence="1 2">NBRC 106168</strain>
    </source>
</reference>
<protein>
    <submittedName>
        <fullName evidence="1">Uncharacterized protein</fullName>
    </submittedName>
</protein>
<dbReference type="Proteomes" id="UP000321301">
    <property type="component" value="Unassembled WGS sequence"/>
</dbReference>
<dbReference type="AlphaFoldDB" id="A0A512C7X5"/>
<organism evidence="1 2">
    <name type="scientific">Cyclobacterium qasimii</name>
    <dbReference type="NCBI Taxonomy" id="1350429"/>
    <lineage>
        <taxon>Bacteria</taxon>
        <taxon>Pseudomonadati</taxon>
        <taxon>Bacteroidota</taxon>
        <taxon>Cytophagia</taxon>
        <taxon>Cytophagales</taxon>
        <taxon>Cyclobacteriaceae</taxon>
        <taxon>Cyclobacterium</taxon>
    </lineage>
</organism>
<gene>
    <name evidence="1" type="ORF">CQA01_08560</name>
</gene>
<name>A0A512C7X5_9BACT</name>
<keyword evidence="2" id="KW-1185">Reference proteome</keyword>
<proteinExistence type="predicted"/>
<comment type="caution">
    <text evidence="1">The sequence shown here is derived from an EMBL/GenBank/DDBJ whole genome shotgun (WGS) entry which is preliminary data.</text>
</comment>
<accession>A0A512C7X5</accession>
<evidence type="ECO:0000313" key="1">
    <source>
        <dbReference type="EMBL" id="GEO20322.1"/>
    </source>
</evidence>